<evidence type="ECO:0008006" key="6">
    <source>
        <dbReference type="Google" id="ProtNLM"/>
    </source>
</evidence>
<sequence length="252" mass="29237">MAESTSNSSSTVFLYRFIKDPNLFCTSPFVNKIEALMVFSGIKDLQFRAGNPLQAPRRMLPFIELNGQQIPDSELIYETLIERGIVQCLDEKAGLDDRERAISTSIRSFVERELYELIVYERWIVNYQQTKEAFLVDVPAFLRSPVAYFFVWRPNTQRFWLSGLSRLTDQERARDTKRFVVSVSTLVPQKGYIMGKSEPTRVDATIWGFLTGVYRAPQLCPKIAAEVHSYPHLAEYHRLLSLKFWPERKPIV</sequence>
<feature type="domain" description="Thioredoxin-like fold" evidence="3">
    <location>
        <begin position="28"/>
        <end position="126"/>
    </location>
</feature>
<name>G4TFL4_SERID</name>
<dbReference type="GO" id="GO:0005737">
    <property type="term" value="C:cytoplasm"/>
    <property type="evidence" value="ECO:0007669"/>
    <property type="project" value="TreeGrafter"/>
</dbReference>
<dbReference type="InterPro" id="IPR012336">
    <property type="entry name" value="Thioredoxin-like_fold"/>
</dbReference>
<dbReference type="SFLD" id="SFLDG01180">
    <property type="entry name" value="SUF1"/>
    <property type="match status" value="1"/>
</dbReference>
<dbReference type="Pfam" id="PF17172">
    <property type="entry name" value="GST_N_4"/>
    <property type="match status" value="1"/>
</dbReference>
<feature type="domain" description="Metaxin glutathione S-transferase" evidence="2">
    <location>
        <begin position="182"/>
        <end position="236"/>
    </location>
</feature>
<dbReference type="PANTHER" id="PTHR12289">
    <property type="entry name" value="METAXIN RELATED"/>
    <property type="match status" value="1"/>
</dbReference>
<dbReference type="Proteomes" id="UP000007148">
    <property type="component" value="Unassembled WGS sequence"/>
</dbReference>
<organism evidence="4 5">
    <name type="scientific">Serendipita indica (strain DSM 11827)</name>
    <name type="common">Root endophyte fungus</name>
    <name type="synonym">Piriformospora indica</name>
    <dbReference type="NCBI Taxonomy" id="1109443"/>
    <lineage>
        <taxon>Eukaryota</taxon>
        <taxon>Fungi</taxon>
        <taxon>Dikarya</taxon>
        <taxon>Basidiomycota</taxon>
        <taxon>Agaricomycotina</taxon>
        <taxon>Agaricomycetes</taxon>
        <taxon>Sebacinales</taxon>
        <taxon>Serendipitaceae</taxon>
        <taxon>Serendipita</taxon>
    </lineage>
</organism>
<dbReference type="SFLD" id="SFLDS00019">
    <property type="entry name" value="Glutathione_Transferase_(cytos"/>
    <property type="match status" value="1"/>
</dbReference>
<proteinExistence type="inferred from homology"/>
<dbReference type="InterPro" id="IPR026928">
    <property type="entry name" value="FAX/IsoI-like"/>
</dbReference>
<evidence type="ECO:0000259" key="3">
    <source>
        <dbReference type="Pfam" id="PF17172"/>
    </source>
</evidence>
<evidence type="ECO:0000313" key="5">
    <source>
        <dbReference type="Proteomes" id="UP000007148"/>
    </source>
</evidence>
<dbReference type="SFLD" id="SFLDG01200">
    <property type="entry name" value="SUF1.1"/>
    <property type="match status" value="1"/>
</dbReference>
<dbReference type="OrthoDB" id="5809458at2759"/>
<comment type="caution">
    <text evidence="4">The sequence shown here is derived from an EMBL/GenBank/DDBJ whole genome shotgun (WGS) entry which is preliminary data.</text>
</comment>
<dbReference type="eggNOG" id="KOG4244">
    <property type="taxonomic scope" value="Eukaryota"/>
</dbReference>
<evidence type="ECO:0000256" key="1">
    <source>
        <dbReference type="ARBA" id="ARBA00006475"/>
    </source>
</evidence>
<evidence type="ECO:0000259" key="2">
    <source>
        <dbReference type="Pfam" id="PF17171"/>
    </source>
</evidence>
<dbReference type="AlphaFoldDB" id="G4TFL4"/>
<keyword evidence="5" id="KW-1185">Reference proteome</keyword>
<dbReference type="EMBL" id="CAFZ01000072">
    <property type="protein sequence ID" value="CCA70086.1"/>
    <property type="molecule type" value="Genomic_DNA"/>
</dbReference>
<accession>G4TFL4</accession>
<dbReference type="InParanoid" id="G4TFL4"/>
<dbReference type="InterPro" id="IPR040079">
    <property type="entry name" value="Glutathione_S-Trfase"/>
</dbReference>
<dbReference type="PANTHER" id="PTHR12289:SF41">
    <property type="entry name" value="FAILED AXON CONNECTIONS-RELATED"/>
    <property type="match status" value="1"/>
</dbReference>
<dbReference type="Pfam" id="PF17171">
    <property type="entry name" value="GST_C_6"/>
    <property type="match status" value="1"/>
</dbReference>
<reference evidence="4 5" key="1">
    <citation type="journal article" date="2011" name="PLoS Pathog.">
        <title>Endophytic Life Strategies Decoded by Genome and Transcriptome Analyses of the Mutualistic Root Symbiont Piriformospora indica.</title>
        <authorList>
            <person name="Zuccaro A."/>
            <person name="Lahrmann U."/>
            <person name="Guldener U."/>
            <person name="Langen G."/>
            <person name="Pfiffi S."/>
            <person name="Biedenkopf D."/>
            <person name="Wong P."/>
            <person name="Samans B."/>
            <person name="Grimm C."/>
            <person name="Basiewicz M."/>
            <person name="Murat C."/>
            <person name="Martin F."/>
            <person name="Kogel K.H."/>
        </authorList>
    </citation>
    <scope>NUCLEOTIDE SEQUENCE [LARGE SCALE GENOMIC DNA]</scope>
    <source>
        <strain evidence="4 5">DSM 11827</strain>
    </source>
</reference>
<dbReference type="InterPro" id="IPR050931">
    <property type="entry name" value="Mito_Protein_Transport_Metaxin"/>
</dbReference>
<dbReference type="OMA" id="RRIHDKY"/>
<gene>
    <name evidence="4" type="ORF">PIIN_04026</name>
</gene>
<dbReference type="InterPro" id="IPR033468">
    <property type="entry name" value="Metaxin_GST"/>
</dbReference>
<protein>
    <recommendedName>
        <fullName evidence="6">Thioredoxin-like fold domain-containing protein</fullName>
    </recommendedName>
</protein>
<comment type="similarity">
    <text evidence="1">Belongs to the FAX family.</text>
</comment>
<evidence type="ECO:0000313" key="4">
    <source>
        <dbReference type="EMBL" id="CCA70086.1"/>
    </source>
</evidence>
<dbReference type="HOGENOM" id="CLU_044137_1_2_1"/>